<evidence type="ECO:0000256" key="1">
    <source>
        <dbReference type="SAM" id="MobiDB-lite"/>
    </source>
</evidence>
<sequence>STYYLEEKMMADLPDNKWRRSCPEAGVPQTPSTVLSEDEKNLNF</sequence>
<feature type="region of interest" description="Disordered" evidence="1">
    <location>
        <begin position="23"/>
        <end position="44"/>
    </location>
</feature>
<dbReference type="AlphaFoldDB" id="X1CL02"/>
<dbReference type="EMBL" id="BART01023535">
    <property type="protein sequence ID" value="GAG93692.1"/>
    <property type="molecule type" value="Genomic_DNA"/>
</dbReference>
<reference evidence="2" key="1">
    <citation type="journal article" date="2014" name="Front. Microbiol.">
        <title>High frequency of phylogenetically diverse reductive dehalogenase-homologous genes in deep subseafloor sedimentary metagenomes.</title>
        <authorList>
            <person name="Kawai M."/>
            <person name="Futagami T."/>
            <person name="Toyoda A."/>
            <person name="Takaki Y."/>
            <person name="Nishi S."/>
            <person name="Hori S."/>
            <person name="Arai W."/>
            <person name="Tsubouchi T."/>
            <person name="Morono Y."/>
            <person name="Uchiyama I."/>
            <person name="Ito T."/>
            <person name="Fujiyama A."/>
            <person name="Inagaki F."/>
            <person name="Takami H."/>
        </authorList>
    </citation>
    <scope>NUCLEOTIDE SEQUENCE</scope>
    <source>
        <strain evidence="2">Expedition CK06-06</strain>
    </source>
</reference>
<comment type="caution">
    <text evidence="2">The sequence shown here is derived from an EMBL/GenBank/DDBJ whole genome shotgun (WGS) entry which is preliminary data.</text>
</comment>
<name>X1CL02_9ZZZZ</name>
<feature type="non-terminal residue" evidence="2">
    <location>
        <position position="1"/>
    </location>
</feature>
<accession>X1CL02</accession>
<protein>
    <submittedName>
        <fullName evidence="2">Uncharacterized protein</fullName>
    </submittedName>
</protein>
<evidence type="ECO:0000313" key="2">
    <source>
        <dbReference type="EMBL" id="GAG93692.1"/>
    </source>
</evidence>
<gene>
    <name evidence="2" type="ORF">S01H4_42792</name>
</gene>
<organism evidence="2">
    <name type="scientific">marine sediment metagenome</name>
    <dbReference type="NCBI Taxonomy" id="412755"/>
    <lineage>
        <taxon>unclassified sequences</taxon>
        <taxon>metagenomes</taxon>
        <taxon>ecological metagenomes</taxon>
    </lineage>
</organism>
<proteinExistence type="predicted"/>